<evidence type="ECO:0000313" key="3">
    <source>
        <dbReference type="Proteomes" id="UP000031523"/>
    </source>
</evidence>
<feature type="compositionally biased region" description="Basic and acidic residues" evidence="1">
    <location>
        <begin position="94"/>
        <end position="104"/>
    </location>
</feature>
<feature type="compositionally biased region" description="Low complexity" evidence="1">
    <location>
        <begin position="63"/>
        <end position="77"/>
    </location>
</feature>
<sequence length="116" mass="12889">MLRALHPRAEHQAHDRSENRLDERETGQLTLRSHAIDGEVCAGEDITRGQGSGAHRPVRGARPRAPGSRPRAPLRPARYAKSRPPRGPCAAVRRSPDRTPEFRRGYPVRHVAAPTI</sequence>
<feature type="region of interest" description="Disordered" evidence="1">
    <location>
        <begin position="1"/>
        <end position="116"/>
    </location>
</feature>
<dbReference type="EMBL" id="CP010519">
    <property type="protein sequence ID" value="AJE86739.1"/>
    <property type="molecule type" value="Genomic_DNA"/>
</dbReference>
<organism evidence="2 3">
    <name type="scientific">Streptomyces albus (strain ATCC 21838 / DSM 41398 / FERM P-419 / JCM 4703 / NBRC 107858)</name>
    <dbReference type="NCBI Taxonomy" id="1081613"/>
    <lineage>
        <taxon>Bacteria</taxon>
        <taxon>Bacillati</taxon>
        <taxon>Actinomycetota</taxon>
        <taxon>Actinomycetes</taxon>
        <taxon>Kitasatosporales</taxon>
        <taxon>Streptomycetaceae</taxon>
        <taxon>Streptomyces</taxon>
    </lineage>
</organism>
<proteinExistence type="predicted"/>
<keyword evidence="3" id="KW-1185">Reference proteome</keyword>
<protein>
    <submittedName>
        <fullName evidence="2">Uncharacterized protein</fullName>
    </submittedName>
</protein>
<reference evidence="2 3" key="1">
    <citation type="submission" date="2015-01" db="EMBL/GenBank/DDBJ databases">
        <title>Enhanced salinomycin production by adjusting the supply of polyketide extender units in Streptomyce albus DSM 41398.</title>
        <authorList>
            <person name="Lu C."/>
        </authorList>
    </citation>
    <scope>NUCLEOTIDE SEQUENCE [LARGE SCALE GENOMIC DNA]</scope>
    <source>
        <strain evidence="3">ATCC 21838 / DSM 41398 / FERM P-419 / JCM 4703 / NBRC 107858</strain>
    </source>
</reference>
<evidence type="ECO:0000256" key="1">
    <source>
        <dbReference type="SAM" id="MobiDB-lite"/>
    </source>
</evidence>
<dbReference type="Proteomes" id="UP000031523">
    <property type="component" value="Chromosome"/>
</dbReference>
<name>A0A0B5EY49_STRA4</name>
<dbReference type="AlphaFoldDB" id="A0A0B5EY49"/>
<accession>A0A0B5EY49</accession>
<evidence type="ECO:0000313" key="2">
    <source>
        <dbReference type="EMBL" id="AJE86739.1"/>
    </source>
</evidence>
<feature type="compositionally biased region" description="Basic and acidic residues" evidence="1">
    <location>
        <begin position="7"/>
        <end position="26"/>
    </location>
</feature>
<gene>
    <name evidence="2" type="ORF">SLNWT_6363</name>
</gene>
<dbReference type="KEGG" id="sals:SLNWT_6363"/>